<dbReference type="EMBL" id="LK028576">
    <property type="protein sequence ID" value="CDS15029.1"/>
    <property type="molecule type" value="Genomic_DNA"/>
</dbReference>
<gene>
    <name evidence="2" type="ORF">EgrG_002012200</name>
</gene>
<reference evidence="2" key="2">
    <citation type="submission" date="2014-06" db="EMBL/GenBank/DDBJ databases">
        <authorList>
            <person name="Aslett M."/>
        </authorList>
    </citation>
    <scope>NUCLEOTIDE SEQUENCE</scope>
</reference>
<accession>A0A068W9D7</accession>
<sequence length="143" mass="14626">MFADGKSSPKAKRPTGKLAPSGKVNTAPKRPKVTPGKAKPTPAAPVVTSRKQVSKATPGKAKPTPATPMVTSEKQASTATTGESKPTPATPTATASKLVSSTISPTAQTTTEGPISHMSLLSPCTPLTLFNSLLLFLTSCMLL</sequence>
<reference evidence="4" key="3">
    <citation type="submission" date="2020-10" db="UniProtKB">
        <authorList>
            <consortium name="WormBaseParasite"/>
        </authorList>
    </citation>
    <scope>IDENTIFICATION</scope>
</reference>
<reference evidence="2 3" key="1">
    <citation type="journal article" date="2013" name="Nature">
        <title>The genomes of four tapeworm species reveal adaptations to parasitism.</title>
        <authorList>
            <person name="Tsai I.J."/>
            <person name="Zarowiecki M."/>
            <person name="Holroyd N."/>
            <person name="Garciarrubio A."/>
            <person name="Sanchez-Flores A."/>
            <person name="Brooks K.L."/>
            <person name="Tracey A."/>
            <person name="Bobes R.J."/>
            <person name="Fragoso G."/>
            <person name="Sciutto E."/>
            <person name="Aslett M."/>
            <person name="Beasley H."/>
            <person name="Bennett H.M."/>
            <person name="Cai J."/>
            <person name="Camicia F."/>
            <person name="Clark R."/>
            <person name="Cucher M."/>
            <person name="De Silva N."/>
            <person name="Day T.A."/>
            <person name="Deplazes P."/>
            <person name="Estrada K."/>
            <person name="Fernandez C."/>
            <person name="Holland P.W."/>
            <person name="Hou J."/>
            <person name="Hu S."/>
            <person name="Huckvale T."/>
            <person name="Hung S.S."/>
            <person name="Kamenetzky L."/>
            <person name="Keane J.A."/>
            <person name="Kiss F."/>
            <person name="Koziol U."/>
            <person name="Lambert O."/>
            <person name="Liu K."/>
            <person name="Luo X."/>
            <person name="Luo Y."/>
            <person name="Macchiaroli N."/>
            <person name="Nichol S."/>
            <person name="Paps J."/>
            <person name="Parkinson J."/>
            <person name="Pouchkina-Stantcheva N."/>
            <person name="Riddiford N."/>
            <person name="Rosenzvit M."/>
            <person name="Salinas G."/>
            <person name="Wasmuth J.D."/>
            <person name="Zamanian M."/>
            <person name="Zheng Y."/>
            <person name="Cai X."/>
            <person name="Soberon X."/>
            <person name="Olson P.D."/>
            <person name="Laclette J.P."/>
            <person name="Brehm K."/>
            <person name="Berriman M."/>
            <person name="Garciarrubio A."/>
            <person name="Bobes R.J."/>
            <person name="Fragoso G."/>
            <person name="Sanchez-Flores A."/>
            <person name="Estrada K."/>
            <person name="Cevallos M.A."/>
            <person name="Morett E."/>
            <person name="Gonzalez V."/>
            <person name="Portillo T."/>
            <person name="Ochoa-Leyva A."/>
            <person name="Jose M.V."/>
            <person name="Sciutto E."/>
            <person name="Landa A."/>
            <person name="Jimenez L."/>
            <person name="Valdes V."/>
            <person name="Carrero J.C."/>
            <person name="Larralde C."/>
            <person name="Morales-Montor J."/>
            <person name="Limon-Lason J."/>
            <person name="Soberon X."/>
            <person name="Laclette J.P."/>
        </authorList>
    </citation>
    <scope>NUCLEOTIDE SEQUENCE [LARGE SCALE GENOMIC DNA]</scope>
</reference>
<feature type="compositionally biased region" description="Polar residues" evidence="1">
    <location>
        <begin position="97"/>
        <end position="112"/>
    </location>
</feature>
<evidence type="ECO:0000313" key="4">
    <source>
        <dbReference type="WBParaSite" id="EgrG_002012200"/>
    </source>
</evidence>
<feature type="region of interest" description="Disordered" evidence="1">
    <location>
        <begin position="1"/>
        <end position="112"/>
    </location>
</feature>
<protein>
    <submittedName>
        <fullName evidence="2 4">Uncharacterized protein</fullName>
    </submittedName>
</protein>
<evidence type="ECO:0000313" key="3">
    <source>
        <dbReference type="Proteomes" id="UP000492820"/>
    </source>
</evidence>
<feature type="compositionally biased region" description="Low complexity" evidence="1">
    <location>
        <begin position="86"/>
        <end position="95"/>
    </location>
</feature>
<dbReference type="AlphaFoldDB" id="A0A068W9D7"/>
<dbReference type="Proteomes" id="UP000492820">
    <property type="component" value="Unassembled WGS sequence"/>
</dbReference>
<name>A0A068W9D7_ECHGR</name>
<feature type="compositionally biased region" description="Polar residues" evidence="1">
    <location>
        <begin position="69"/>
        <end position="84"/>
    </location>
</feature>
<feature type="compositionally biased region" description="Low complexity" evidence="1">
    <location>
        <begin position="55"/>
        <end position="68"/>
    </location>
</feature>
<dbReference type="WBParaSite" id="EgrG_002012200">
    <property type="protein sequence ID" value="EgrG_002012200"/>
    <property type="gene ID" value="EgrG_002012200"/>
</dbReference>
<feature type="compositionally biased region" description="Low complexity" evidence="1">
    <location>
        <begin position="33"/>
        <end position="48"/>
    </location>
</feature>
<evidence type="ECO:0000256" key="1">
    <source>
        <dbReference type="SAM" id="MobiDB-lite"/>
    </source>
</evidence>
<organism evidence="2">
    <name type="scientific">Echinococcus granulosus</name>
    <name type="common">Hydatid tapeworm</name>
    <dbReference type="NCBI Taxonomy" id="6210"/>
    <lineage>
        <taxon>Eukaryota</taxon>
        <taxon>Metazoa</taxon>
        <taxon>Spiralia</taxon>
        <taxon>Lophotrochozoa</taxon>
        <taxon>Platyhelminthes</taxon>
        <taxon>Cestoda</taxon>
        <taxon>Eucestoda</taxon>
        <taxon>Cyclophyllidea</taxon>
        <taxon>Taeniidae</taxon>
        <taxon>Echinococcus</taxon>
        <taxon>Echinococcus granulosus group</taxon>
    </lineage>
</organism>
<evidence type="ECO:0000313" key="2">
    <source>
        <dbReference type="EMBL" id="CDS15029.1"/>
    </source>
</evidence>
<proteinExistence type="predicted"/>